<evidence type="ECO:0000313" key="1">
    <source>
        <dbReference type="EMBL" id="QRZ15784.1"/>
    </source>
</evidence>
<accession>A0ABX7JPK8</accession>
<keyword evidence="2" id="KW-1185">Reference proteome</keyword>
<dbReference type="EMBL" id="CP070371">
    <property type="protein sequence ID" value="QRZ15784.1"/>
    <property type="molecule type" value="Genomic_DNA"/>
</dbReference>
<organism evidence="1 2">
    <name type="scientific">Paracoccus methylovorus</name>
    <dbReference type="NCBI Taxonomy" id="2812658"/>
    <lineage>
        <taxon>Bacteria</taxon>
        <taxon>Pseudomonadati</taxon>
        <taxon>Pseudomonadota</taxon>
        <taxon>Alphaproteobacteria</taxon>
        <taxon>Rhodobacterales</taxon>
        <taxon>Paracoccaceae</taxon>
        <taxon>Paracoccus</taxon>
    </lineage>
</organism>
<name>A0ABX7JPK8_9RHOB</name>
<proteinExistence type="predicted"/>
<evidence type="ECO:0000313" key="2">
    <source>
        <dbReference type="Proteomes" id="UP000663629"/>
    </source>
</evidence>
<dbReference type="RefSeq" id="WP_205296678.1">
    <property type="nucleotide sequence ID" value="NZ_CP070371.1"/>
</dbReference>
<protein>
    <submittedName>
        <fullName evidence="1">Uncharacterized protein</fullName>
    </submittedName>
</protein>
<dbReference type="Proteomes" id="UP000663629">
    <property type="component" value="Chromosome 2"/>
</dbReference>
<sequence length="220" mass="23868">MNRTFNYIFNPPSLDPAPGATIELDVSDIEYAGICEVLQTPSTPYGAWSILDSLLSATGIGTPFIFKQPLGQAREVKVALSGLFGRFVARAYLERHFDLSIFAHLGNRVVDLNRSKRAEIVRLARGDLPDWIACKSDLTSLTIAEAKGCHDPSGTAKSLARAWVQAGRIDVRVKGRKMTVKRIAVATRWGVASPSPTDAYLSVHDPVDIGEAIDAQDGTC</sequence>
<gene>
    <name evidence="1" type="ORF">JWJ88_15920</name>
</gene>
<reference evidence="1 2" key="1">
    <citation type="submission" date="2021-02" db="EMBL/GenBank/DDBJ databases">
        <title>Paracoccus methylovroum sp.nov., a new methanol and methylamine utilizing methylotrophic denitrifer.</title>
        <authorList>
            <person name="Timsy T."/>
            <person name="Behrendt U."/>
            <person name="Ulrich A."/>
            <person name="Spanner T."/>
            <person name="Foesel B.U."/>
            <person name="Horn M.A."/>
            <person name="Kolb S."/>
        </authorList>
    </citation>
    <scope>NUCLEOTIDE SEQUENCE [LARGE SCALE GENOMIC DNA]</scope>
    <source>
        <strain evidence="1 2">H4-D09</strain>
    </source>
</reference>